<dbReference type="Proteomes" id="UP001333996">
    <property type="component" value="Unassembled WGS sequence"/>
</dbReference>
<gene>
    <name evidence="1" type="ORF">VXC91_14795</name>
</gene>
<proteinExistence type="predicted"/>
<organism evidence="1 2">
    <name type="scientific">Streptomyces chiangmaiensis</name>
    <dbReference type="NCBI Taxonomy" id="766497"/>
    <lineage>
        <taxon>Bacteria</taxon>
        <taxon>Bacillati</taxon>
        <taxon>Actinomycetota</taxon>
        <taxon>Actinomycetes</taxon>
        <taxon>Kitasatosporales</taxon>
        <taxon>Streptomycetaceae</taxon>
        <taxon>Streptomyces</taxon>
    </lineage>
</organism>
<sequence>MPNTCEFRRQLVSDSRNPRASAGGISDCPDWQKTVTAALDDLDVTVLNPRRSNFPLLDPNAEVAQVGWEYRHLRRANLVMFWFPESSTSHQPIALYELGALVGEGGTLVIGTDFDYVRRTNVVTQLALARPEVHVHSTLADTIEATRTAIRGSR</sequence>
<keyword evidence="2" id="KW-1185">Reference proteome</keyword>
<dbReference type="EMBL" id="JAYWVC010000039">
    <property type="protein sequence ID" value="MED7823218.1"/>
    <property type="molecule type" value="Genomic_DNA"/>
</dbReference>
<dbReference type="InterPro" id="IPR039470">
    <property type="entry name" value="Nuc_deoxyri_tr2"/>
</dbReference>
<accession>A0ABU7FIQ0</accession>
<protein>
    <submittedName>
        <fullName evidence="1">Nucleoside 2-deoxyribosyltransferase domain-containing protein</fullName>
    </submittedName>
</protein>
<evidence type="ECO:0000313" key="1">
    <source>
        <dbReference type="EMBL" id="MED7823218.1"/>
    </source>
</evidence>
<dbReference type="RefSeq" id="WP_329507702.1">
    <property type="nucleotide sequence ID" value="NZ_BAAAYZ010000205.1"/>
</dbReference>
<name>A0ABU7FIQ0_9ACTN</name>
<dbReference type="Pfam" id="PF15891">
    <property type="entry name" value="Nuc_deoxyri_tr2"/>
    <property type="match status" value="1"/>
</dbReference>
<evidence type="ECO:0000313" key="2">
    <source>
        <dbReference type="Proteomes" id="UP001333996"/>
    </source>
</evidence>
<comment type="caution">
    <text evidence="1">The sequence shown here is derived from an EMBL/GenBank/DDBJ whole genome shotgun (WGS) entry which is preliminary data.</text>
</comment>
<reference evidence="1" key="1">
    <citation type="submission" date="2024-01" db="EMBL/GenBank/DDBJ databases">
        <title>First draft genome sequence data of TA4-1, the type strain of Gram-positive actinobacterium Streptomyces chiangmaiensis.</title>
        <authorList>
            <person name="Yasawong M."/>
            <person name="Nantapong N."/>
        </authorList>
    </citation>
    <scope>NUCLEOTIDE SEQUENCE</scope>
    <source>
        <strain evidence="1">TA4-1</strain>
    </source>
</reference>
<dbReference type="Gene3D" id="3.40.50.450">
    <property type="match status" value="1"/>
</dbReference>